<organism evidence="1 2">
    <name type="scientific">Marinitenerispora sediminis</name>
    <dbReference type="NCBI Taxonomy" id="1931232"/>
    <lineage>
        <taxon>Bacteria</taxon>
        <taxon>Bacillati</taxon>
        <taxon>Actinomycetota</taxon>
        <taxon>Actinomycetes</taxon>
        <taxon>Streptosporangiales</taxon>
        <taxon>Nocardiopsidaceae</taxon>
        <taxon>Marinitenerispora</taxon>
    </lineage>
</organism>
<proteinExistence type="predicted"/>
<dbReference type="AlphaFoldDB" id="A0A368T7A6"/>
<gene>
    <name evidence="1" type="ORF">DEF24_08910</name>
</gene>
<dbReference type="OrthoDB" id="3425831at2"/>
<sequence>MPVYVCSLAGAIAQAVPPGGGYHLLRFPFDSSGEAYDVHRMHDPVQPDGHVVEDWRTDPRSGLIWPRVNGWGQLHANIHWRAGDYGELRDRFCRDPLDLSTGVDSTGTDHRPPSPGMQCFTKSHGIFVRPGTPLGLMVGHTATAAATVEYAQFKLVIHADVAAAAT</sequence>
<reference evidence="1 2" key="1">
    <citation type="submission" date="2018-04" db="EMBL/GenBank/DDBJ databases">
        <title>Novel actinobacteria from marine sediment.</title>
        <authorList>
            <person name="Ng Z.Y."/>
            <person name="Tan G.Y.A."/>
        </authorList>
    </citation>
    <scope>NUCLEOTIDE SEQUENCE [LARGE SCALE GENOMIC DNA]</scope>
    <source>
        <strain evidence="1 2">TPS81</strain>
    </source>
</reference>
<dbReference type="EMBL" id="QEIN01000055">
    <property type="protein sequence ID" value="RCV59756.1"/>
    <property type="molecule type" value="Genomic_DNA"/>
</dbReference>
<name>A0A368T7A6_9ACTN</name>
<protein>
    <submittedName>
        <fullName evidence="1">Uncharacterized protein</fullName>
    </submittedName>
</protein>
<comment type="caution">
    <text evidence="1">The sequence shown here is derived from an EMBL/GenBank/DDBJ whole genome shotgun (WGS) entry which is preliminary data.</text>
</comment>
<evidence type="ECO:0000313" key="2">
    <source>
        <dbReference type="Proteomes" id="UP000253318"/>
    </source>
</evidence>
<accession>A0A368T7A6</accession>
<dbReference type="Proteomes" id="UP000253318">
    <property type="component" value="Unassembled WGS sequence"/>
</dbReference>
<keyword evidence="2" id="KW-1185">Reference proteome</keyword>
<evidence type="ECO:0000313" key="1">
    <source>
        <dbReference type="EMBL" id="RCV59756.1"/>
    </source>
</evidence>
<dbReference type="RefSeq" id="WP_114398892.1">
    <property type="nucleotide sequence ID" value="NZ_QEIM01000094.1"/>
</dbReference>